<comment type="caution">
    <text evidence="1">The sequence shown here is derived from an EMBL/GenBank/DDBJ whole genome shotgun (WGS) entry which is preliminary data.</text>
</comment>
<sequence length="160" mass="18358">HVEERRTTPLGVTVNQHRPKMKVVDESYREQQHSCPVHLLSYFLKAKLLDLLHLFKSHGLAKREANLPSKEPDVVPVSFSHEVKTVVIRTIWEQERSQGVVVRRDLDRSSTNQFSFCRPLPQLMDALMEEVNSCHDVKLVVILLGKKFSALLNLAKLPQS</sequence>
<evidence type="ECO:0000313" key="1">
    <source>
        <dbReference type="EMBL" id="KAF3505138.1"/>
    </source>
</evidence>
<feature type="non-terminal residue" evidence="1">
    <location>
        <position position="160"/>
    </location>
</feature>
<gene>
    <name evidence="1" type="ORF">F2Q69_00044527</name>
</gene>
<organism evidence="1 2">
    <name type="scientific">Brassica cretica</name>
    <name type="common">Mustard</name>
    <dbReference type="NCBI Taxonomy" id="69181"/>
    <lineage>
        <taxon>Eukaryota</taxon>
        <taxon>Viridiplantae</taxon>
        <taxon>Streptophyta</taxon>
        <taxon>Embryophyta</taxon>
        <taxon>Tracheophyta</taxon>
        <taxon>Spermatophyta</taxon>
        <taxon>Magnoliopsida</taxon>
        <taxon>eudicotyledons</taxon>
        <taxon>Gunneridae</taxon>
        <taxon>Pentapetalae</taxon>
        <taxon>rosids</taxon>
        <taxon>malvids</taxon>
        <taxon>Brassicales</taxon>
        <taxon>Brassicaceae</taxon>
        <taxon>Brassiceae</taxon>
        <taxon>Brassica</taxon>
    </lineage>
</organism>
<dbReference type="Proteomes" id="UP000712600">
    <property type="component" value="Unassembled WGS sequence"/>
</dbReference>
<reference evidence="1" key="1">
    <citation type="submission" date="2019-12" db="EMBL/GenBank/DDBJ databases">
        <title>Genome sequencing and annotation of Brassica cretica.</title>
        <authorList>
            <person name="Studholme D.J."/>
            <person name="Sarris P."/>
        </authorList>
    </citation>
    <scope>NUCLEOTIDE SEQUENCE</scope>
    <source>
        <strain evidence="1">PFS-109/04</strain>
        <tissue evidence="1">Leaf</tissue>
    </source>
</reference>
<accession>A0A8S9NUM0</accession>
<dbReference type="EMBL" id="QGKX02001621">
    <property type="protein sequence ID" value="KAF3505138.1"/>
    <property type="molecule type" value="Genomic_DNA"/>
</dbReference>
<name>A0A8S9NUM0_BRACR</name>
<proteinExistence type="predicted"/>
<protein>
    <submittedName>
        <fullName evidence="1">Uncharacterized protein</fullName>
    </submittedName>
</protein>
<evidence type="ECO:0000313" key="2">
    <source>
        <dbReference type="Proteomes" id="UP000712600"/>
    </source>
</evidence>
<dbReference type="AlphaFoldDB" id="A0A8S9NUM0"/>